<dbReference type="PROSITE" id="PS00373">
    <property type="entry name" value="GART"/>
    <property type="match status" value="1"/>
</dbReference>
<proteinExistence type="inferred from homology"/>
<dbReference type="HAMAP" id="MF_01930">
    <property type="entry name" value="PurN"/>
    <property type="match status" value="1"/>
</dbReference>
<dbReference type="GO" id="GO:0006189">
    <property type="term" value="P:'de novo' IMP biosynthetic process"/>
    <property type="evidence" value="ECO:0007669"/>
    <property type="project" value="UniProtKB-UniRule"/>
</dbReference>
<dbReference type="InterPro" id="IPR001555">
    <property type="entry name" value="GART_AS"/>
</dbReference>
<comment type="catalytic activity">
    <reaction evidence="5 6">
        <text>N(1)-(5-phospho-beta-D-ribosyl)glycinamide + (6R)-10-formyltetrahydrofolate = N(2)-formyl-N(1)-(5-phospho-beta-D-ribosyl)glycinamide + (6S)-5,6,7,8-tetrahydrofolate + H(+)</text>
        <dbReference type="Rhea" id="RHEA:15053"/>
        <dbReference type="ChEBI" id="CHEBI:15378"/>
        <dbReference type="ChEBI" id="CHEBI:57453"/>
        <dbReference type="ChEBI" id="CHEBI:143788"/>
        <dbReference type="ChEBI" id="CHEBI:147286"/>
        <dbReference type="ChEBI" id="CHEBI:195366"/>
        <dbReference type="EC" id="2.1.2.2"/>
    </reaction>
</comment>
<dbReference type="EMBL" id="FMVW01000004">
    <property type="protein sequence ID" value="SCZ37149.1"/>
    <property type="molecule type" value="Genomic_DNA"/>
</dbReference>
<evidence type="ECO:0000256" key="4">
    <source>
        <dbReference type="ARBA" id="ARBA00038440"/>
    </source>
</evidence>
<dbReference type="GO" id="GO:0004644">
    <property type="term" value="F:phosphoribosylglycinamide formyltransferase activity"/>
    <property type="evidence" value="ECO:0007669"/>
    <property type="project" value="UniProtKB-UniRule"/>
</dbReference>
<evidence type="ECO:0000313" key="8">
    <source>
        <dbReference type="EMBL" id="SCZ37149.1"/>
    </source>
</evidence>
<gene>
    <name evidence="6" type="primary">purN</name>
    <name evidence="8" type="ORF">SAMN03080610_02107</name>
</gene>
<dbReference type="AlphaFoldDB" id="A0A1G5NK73"/>
<comment type="pathway">
    <text evidence="1 6">Purine metabolism; IMP biosynthesis via de novo pathway; N(2)-formyl-N(1)-(5-phospho-D-ribosyl)glycinamide from N(1)-(5-phospho-D-ribosyl)glycinamide (10-formyl THF route): step 1/1.</text>
</comment>
<evidence type="ECO:0000256" key="6">
    <source>
        <dbReference type="HAMAP-Rule" id="MF_01930"/>
    </source>
</evidence>
<reference evidence="8 9" key="1">
    <citation type="submission" date="2016-10" db="EMBL/GenBank/DDBJ databases">
        <authorList>
            <person name="de Groot N.N."/>
        </authorList>
    </citation>
    <scope>NUCLEOTIDE SEQUENCE [LARGE SCALE GENOMIC DNA]</scope>
    <source>
        <strain evidence="8 9">DSM 2698</strain>
    </source>
</reference>
<dbReference type="SUPFAM" id="SSF53328">
    <property type="entry name" value="Formyltransferase"/>
    <property type="match status" value="1"/>
</dbReference>
<feature type="binding site" evidence="6">
    <location>
        <position position="93"/>
    </location>
    <ligand>
        <name>(6R)-10-formyltetrahydrofolate</name>
        <dbReference type="ChEBI" id="CHEBI:195366"/>
    </ligand>
</feature>
<evidence type="ECO:0000259" key="7">
    <source>
        <dbReference type="Pfam" id="PF00551"/>
    </source>
</evidence>
<dbReference type="Gene3D" id="3.40.50.170">
    <property type="entry name" value="Formyl transferase, N-terminal domain"/>
    <property type="match status" value="1"/>
</dbReference>
<evidence type="ECO:0000256" key="1">
    <source>
        <dbReference type="ARBA" id="ARBA00005054"/>
    </source>
</evidence>
<feature type="domain" description="Formyl transferase N-terminal" evidence="7">
    <location>
        <begin position="2"/>
        <end position="168"/>
    </location>
</feature>
<dbReference type="Proteomes" id="UP000199347">
    <property type="component" value="Unassembled WGS sequence"/>
</dbReference>
<keyword evidence="2 6" id="KW-0808">Transferase</keyword>
<feature type="site" description="Raises pKa of active site His" evidence="6">
    <location>
        <position position="131"/>
    </location>
</feature>
<dbReference type="NCBIfam" id="TIGR00639">
    <property type="entry name" value="PurN"/>
    <property type="match status" value="1"/>
</dbReference>
<organism evidence="8 9">
    <name type="scientific">Afifella marina DSM 2698</name>
    <dbReference type="NCBI Taxonomy" id="1120955"/>
    <lineage>
        <taxon>Bacteria</taxon>
        <taxon>Pseudomonadati</taxon>
        <taxon>Pseudomonadota</taxon>
        <taxon>Alphaproteobacteria</taxon>
        <taxon>Hyphomicrobiales</taxon>
        <taxon>Afifellaceae</taxon>
        <taxon>Afifella</taxon>
    </lineage>
</organism>
<dbReference type="InterPro" id="IPR004607">
    <property type="entry name" value="GART"/>
</dbReference>
<accession>A0A1G5NK73</accession>
<keyword evidence="3 6" id="KW-0658">Purine biosynthesis</keyword>
<sequence>MRALVEAAQKPGFPASIELVLSNRADAAGLAYAADAGIATAVLPHGDYESREAFEAALDATLREAGIELICLAGFMRLLSDEFVEGWRNRVINIHPSLLPSFRGLRTHERALATGVRVHGATVHYVRAEMDDGPIIVQGAVPVLDEDTAESLAARVLEAEHRIYPLALSWVAGRKARVVAEKVILEGLPTPEDSVLIVPSDVPQADAPQN</sequence>
<dbReference type="GO" id="GO:0005829">
    <property type="term" value="C:cytosol"/>
    <property type="evidence" value="ECO:0007669"/>
    <property type="project" value="TreeGrafter"/>
</dbReference>
<evidence type="ECO:0000256" key="5">
    <source>
        <dbReference type="ARBA" id="ARBA00047664"/>
    </source>
</evidence>
<feature type="active site" description="Proton donor" evidence="6">
    <location>
        <position position="95"/>
    </location>
</feature>
<dbReference type="STRING" id="1120955.SAMN03080610_02107"/>
<comment type="similarity">
    <text evidence="4 6">Belongs to the GART family.</text>
</comment>
<evidence type="ECO:0000313" key="9">
    <source>
        <dbReference type="Proteomes" id="UP000199347"/>
    </source>
</evidence>
<dbReference type="PANTHER" id="PTHR43369">
    <property type="entry name" value="PHOSPHORIBOSYLGLYCINAMIDE FORMYLTRANSFERASE"/>
    <property type="match status" value="1"/>
</dbReference>
<feature type="binding site" evidence="6">
    <location>
        <begin position="76"/>
        <end position="79"/>
    </location>
    <ligand>
        <name>(6R)-10-formyltetrahydrofolate</name>
        <dbReference type="ChEBI" id="CHEBI:195366"/>
    </ligand>
</feature>
<keyword evidence="9" id="KW-1185">Reference proteome</keyword>
<dbReference type="Pfam" id="PF00551">
    <property type="entry name" value="Formyl_trans_N"/>
    <property type="match status" value="1"/>
</dbReference>
<dbReference type="OrthoDB" id="9806170at2"/>
<protein>
    <recommendedName>
        <fullName evidence="6">Phosphoribosylglycinamide formyltransferase</fullName>
        <ecNumber evidence="6">2.1.2.2</ecNumber>
    </recommendedName>
    <alternativeName>
        <fullName evidence="6">5'-phosphoribosylglycinamide transformylase</fullName>
    </alternativeName>
    <alternativeName>
        <fullName evidence="6">GAR transformylase</fullName>
        <shortName evidence="6">GART</shortName>
    </alternativeName>
</protein>
<dbReference type="InterPro" id="IPR036477">
    <property type="entry name" value="Formyl_transf_N_sf"/>
</dbReference>
<dbReference type="RefSeq" id="WP_092812362.1">
    <property type="nucleotide sequence ID" value="NZ_FMVW01000004.1"/>
</dbReference>
<dbReference type="EC" id="2.1.2.2" evidence="6"/>
<dbReference type="PANTHER" id="PTHR43369:SF2">
    <property type="entry name" value="PHOSPHORIBOSYLGLYCINAMIDE FORMYLTRANSFERASE"/>
    <property type="match status" value="1"/>
</dbReference>
<feature type="binding site" evidence="6">
    <location>
        <position position="51"/>
    </location>
    <ligand>
        <name>(6R)-10-formyltetrahydrofolate</name>
        <dbReference type="ChEBI" id="CHEBI:195366"/>
    </ligand>
</feature>
<dbReference type="CDD" id="cd08645">
    <property type="entry name" value="FMT_core_GART"/>
    <property type="match status" value="1"/>
</dbReference>
<dbReference type="InterPro" id="IPR002376">
    <property type="entry name" value="Formyl_transf_N"/>
</dbReference>
<comment type="function">
    <text evidence="6">Catalyzes the transfer of a formyl group from 10-formyltetrahydrofolate to 5-phospho-ribosyl-glycinamide (GAR), producing 5-phospho-ribosyl-N-formylglycinamide (FGAR) and tetrahydrofolate.</text>
</comment>
<evidence type="ECO:0000256" key="2">
    <source>
        <dbReference type="ARBA" id="ARBA00022679"/>
    </source>
</evidence>
<name>A0A1G5NK73_AFIMA</name>
<dbReference type="UniPathway" id="UPA00074">
    <property type="reaction ID" value="UER00126"/>
</dbReference>
<comment type="caution">
    <text evidence="6">Lacks conserved residue(s) required for the propagation of feature annotation.</text>
</comment>
<evidence type="ECO:0000256" key="3">
    <source>
        <dbReference type="ARBA" id="ARBA00022755"/>
    </source>
</evidence>